<keyword evidence="6" id="KW-0769">Symport</keyword>
<dbReference type="AlphaFoldDB" id="A0A9W9NIQ9"/>
<keyword evidence="7 12" id="KW-1133">Transmembrane helix</keyword>
<sequence>MAQPQMELFVRALSRLLGWIYMLSWSASFYPQIIINYRRKSTSGLSIDTPTINTLGFACYTIYTGVFLYAPMIRAQYAARHPSSEEPTVRFNDLAFAVHAVVLCFIMYTQFWPSIWGLHVSRFQRISKTMLGLFWGSVFAPLVVICIVLVRSPDGGYDPSTWAWIDVIYAISYIKLVITVLKYVPQAWLNYKRKSTYGWSIVPMFLDLNGGVLSLVQLVLDSSLQSDWSGITGNPVKLLLGNVTIFFDLIFIFQHYILYPDAPDTKKRSHDGDTRPLLADSEGQRDV</sequence>
<comment type="subcellular location">
    <subcellularLocation>
        <location evidence="1">Lysosome membrane</location>
        <topology evidence="1">Multi-pass membrane protein</topology>
    </subcellularLocation>
</comment>
<evidence type="ECO:0000256" key="3">
    <source>
        <dbReference type="ARBA" id="ARBA00022448"/>
    </source>
</evidence>
<keyword evidence="4 12" id="KW-0812">Transmembrane</keyword>
<dbReference type="EMBL" id="JAPQKR010000004">
    <property type="protein sequence ID" value="KAJ5219384.1"/>
    <property type="molecule type" value="Genomic_DNA"/>
</dbReference>
<evidence type="ECO:0000256" key="7">
    <source>
        <dbReference type="ARBA" id="ARBA00022989"/>
    </source>
</evidence>
<keyword evidence="8 12" id="KW-0472">Membrane</keyword>
<evidence type="ECO:0000256" key="2">
    <source>
        <dbReference type="ARBA" id="ARBA00006855"/>
    </source>
</evidence>
<dbReference type="GeneID" id="83175846"/>
<feature type="transmembrane region" description="Helical" evidence="12">
    <location>
        <begin position="239"/>
        <end position="259"/>
    </location>
</feature>
<feature type="transmembrane region" description="Helical" evidence="12">
    <location>
        <begin position="94"/>
        <end position="118"/>
    </location>
</feature>
<feature type="transmembrane region" description="Helical" evidence="12">
    <location>
        <begin position="162"/>
        <end position="184"/>
    </location>
</feature>
<reference evidence="13" key="2">
    <citation type="journal article" date="2023" name="IMA Fungus">
        <title>Comparative genomic study of the Penicillium genus elucidates a diverse pangenome and 15 lateral gene transfer events.</title>
        <authorList>
            <person name="Petersen C."/>
            <person name="Sorensen T."/>
            <person name="Nielsen M.R."/>
            <person name="Sondergaard T.E."/>
            <person name="Sorensen J.L."/>
            <person name="Fitzpatrick D.A."/>
            <person name="Frisvad J.C."/>
            <person name="Nielsen K.L."/>
        </authorList>
    </citation>
    <scope>NUCLEOTIDE SEQUENCE</scope>
    <source>
        <strain evidence="13">IBT 15544</strain>
    </source>
</reference>
<evidence type="ECO:0000256" key="5">
    <source>
        <dbReference type="ARBA" id="ARBA00022737"/>
    </source>
</evidence>
<proteinExistence type="inferred from homology"/>
<comment type="similarity">
    <text evidence="2">Belongs to the cystinosin family.</text>
</comment>
<feature type="transmembrane region" description="Helical" evidence="12">
    <location>
        <begin position="16"/>
        <end position="35"/>
    </location>
</feature>
<dbReference type="FunFam" id="1.20.1280.290:FF:000016">
    <property type="entry name" value="Cystinosin homolog"/>
    <property type="match status" value="1"/>
</dbReference>
<evidence type="ECO:0000256" key="8">
    <source>
        <dbReference type="ARBA" id="ARBA00023136"/>
    </source>
</evidence>
<evidence type="ECO:0000256" key="10">
    <source>
        <dbReference type="ARBA" id="ARBA00048473"/>
    </source>
</evidence>
<name>A0A9W9NIQ9_9EURO</name>
<dbReference type="GO" id="GO:0015184">
    <property type="term" value="F:L-cystine transmembrane transporter activity"/>
    <property type="evidence" value="ECO:0007669"/>
    <property type="project" value="TreeGrafter"/>
</dbReference>
<evidence type="ECO:0000256" key="9">
    <source>
        <dbReference type="ARBA" id="ARBA00023228"/>
    </source>
</evidence>
<dbReference type="SMART" id="SM00679">
    <property type="entry name" value="CTNS"/>
    <property type="match status" value="2"/>
</dbReference>
<feature type="transmembrane region" description="Helical" evidence="12">
    <location>
        <begin position="130"/>
        <end position="150"/>
    </location>
</feature>
<dbReference type="GO" id="GO:0000324">
    <property type="term" value="C:fungal-type vacuole"/>
    <property type="evidence" value="ECO:0007669"/>
    <property type="project" value="TreeGrafter"/>
</dbReference>
<dbReference type="RefSeq" id="XP_058313957.1">
    <property type="nucleotide sequence ID" value="XM_058448546.1"/>
</dbReference>
<feature type="transmembrane region" description="Helical" evidence="12">
    <location>
        <begin position="196"/>
        <end position="219"/>
    </location>
</feature>
<keyword evidence="3" id="KW-0813">Transport</keyword>
<keyword evidence="9" id="KW-0458">Lysosome</keyword>
<dbReference type="GO" id="GO:0015293">
    <property type="term" value="F:symporter activity"/>
    <property type="evidence" value="ECO:0007669"/>
    <property type="project" value="UniProtKB-KW"/>
</dbReference>
<comment type="caution">
    <text evidence="13">The sequence shown here is derived from an EMBL/GenBank/DDBJ whole genome shotgun (WGS) entry which is preliminary data.</text>
</comment>
<evidence type="ECO:0000256" key="12">
    <source>
        <dbReference type="SAM" id="Phobius"/>
    </source>
</evidence>
<evidence type="ECO:0008006" key="15">
    <source>
        <dbReference type="Google" id="ProtNLM"/>
    </source>
</evidence>
<dbReference type="Pfam" id="PF04193">
    <property type="entry name" value="PQ-loop"/>
    <property type="match status" value="2"/>
</dbReference>
<feature type="transmembrane region" description="Helical" evidence="12">
    <location>
        <begin position="55"/>
        <end position="74"/>
    </location>
</feature>
<evidence type="ECO:0000313" key="14">
    <source>
        <dbReference type="Proteomes" id="UP001150904"/>
    </source>
</evidence>
<dbReference type="Proteomes" id="UP001150904">
    <property type="component" value="Unassembled WGS sequence"/>
</dbReference>
<feature type="compositionally biased region" description="Basic and acidic residues" evidence="11">
    <location>
        <begin position="264"/>
        <end position="274"/>
    </location>
</feature>
<dbReference type="OrthoDB" id="75720at2759"/>
<dbReference type="GO" id="GO:0005774">
    <property type="term" value="C:vacuolar membrane"/>
    <property type="evidence" value="ECO:0007669"/>
    <property type="project" value="TreeGrafter"/>
</dbReference>
<evidence type="ECO:0000256" key="11">
    <source>
        <dbReference type="SAM" id="MobiDB-lite"/>
    </source>
</evidence>
<dbReference type="PANTHER" id="PTHR13131">
    <property type="entry name" value="CYSTINOSIN"/>
    <property type="match status" value="1"/>
</dbReference>
<reference evidence="13" key="1">
    <citation type="submission" date="2022-12" db="EMBL/GenBank/DDBJ databases">
        <authorList>
            <person name="Petersen C."/>
        </authorList>
    </citation>
    <scope>NUCLEOTIDE SEQUENCE</scope>
    <source>
        <strain evidence="13">IBT 15544</strain>
    </source>
</reference>
<feature type="region of interest" description="Disordered" evidence="11">
    <location>
        <begin position="264"/>
        <end position="287"/>
    </location>
</feature>
<evidence type="ECO:0000256" key="6">
    <source>
        <dbReference type="ARBA" id="ARBA00022847"/>
    </source>
</evidence>
<dbReference type="PANTHER" id="PTHR13131:SF5">
    <property type="entry name" value="CYSTINOSIN"/>
    <property type="match status" value="1"/>
</dbReference>
<keyword evidence="14" id="KW-1185">Reference proteome</keyword>
<protein>
    <recommendedName>
        <fullName evidence="15">Cystinosin</fullName>
    </recommendedName>
</protein>
<evidence type="ECO:0000313" key="13">
    <source>
        <dbReference type="EMBL" id="KAJ5219384.1"/>
    </source>
</evidence>
<gene>
    <name evidence="13" type="ORF">N7498_001483</name>
</gene>
<accession>A0A9W9NIQ9</accession>
<keyword evidence="5" id="KW-0677">Repeat</keyword>
<comment type="catalytic activity">
    <reaction evidence="10">
        <text>L-cystine(out) + H(+)(out) = L-cystine(in) + H(+)(in)</text>
        <dbReference type="Rhea" id="RHEA:66172"/>
        <dbReference type="ChEBI" id="CHEBI:15378"/>
        <dbReference type="ChEBI" id="CHEBI:35491"/>
    </reaction>
    <physiologicalReaction direction="left-to-right" evidence="10">
        <dbReference type="Rhea" id="RHEA:66173"/>
    </physiologicalReaction>
</comment>
<dbReference type="NCBIfam" id="TIGR00951">
    <property type="entry name" value="2A43"/>
    <property type="match status" value="1"/>
</dbReference>
<dbReference type="Gene3D" id="1.20.1280.290">
    <property type="match status" value="2"/>
</dbReference>
<evidence type="ECO:0000256" key="4">
    <source>
        <dbReference type="ARBA" id="ARBA00022692"/>
    </source>
</evidence>
<organism evidence="13 14">
    <name type="scientific">Penicillium cinerascens</name>
    <dbReference type="NCBI Taxonomy" id="70096"/>
    <lineage>
        <taxon>Eukaryota</taxon>
        <taxon>Fungi</taxon>
        <taxon>Dikarya</taxon>
        <taxon>Ascomycota</taxon>
        <taxon>Pezizomycotina</taxon>
        <taxon>Eurotiomycetes</taxon>
        <taxon>Eurotiomycetidae</taxon>
        <taxon>Eurotiales</taxon>
        <taxon>Aspergillaceae</taxon>
        <taxon>Penicillium</taxon>
    </lineage>
</organism>
<evidence type="ECO:0000256" key="1">
    <source>
        <dbReference type="ARBA" id="ARBA00004155"/>
    </source>
</evidence>
<dbReference type="InterPro" id="IPR005282">
    <property type="entry name" value="LC_transporter"/>
</dbReference>
<dbReference type="InterPro" id="IPR006603">
    <property type="entry name" value="PQ-loop_rpt"/>
</dbReference>